<name>A0A5J9TLP2_9POAL</name>
<feature type="transmembrane region" description="Helical" evidence="6">
    <location>
        <begin position="35"/>
        <end position="55"/>
    </location>
</feature>
<comment type="similarity">
    <text evidence="1 6">Belongs to the glycosyltransferase 37 family.</text>
</comment>
<keyword evidence="6" id="KW-0472">Membrane</keyword>
<evidence type="ECO:0000256" key="7">
    <source>
        <dbReference type="SAM" id="MobiDB-lite"/>
    </source>
</evidence>
<dbReference type="Gramene" id="TVU12097">
    <property type="protein sequence ID" value="TVU12097"/>
    <property type="gene ID" value="EJB05_45724"/>
</dbReference>
<feature type="region of interest" description="Disordered" evidence="7">
    <location>
        <begin position="1"/>
        <end position="27"/>
    </location>
</feature>
<comment type="function">
    <text evidence="6">May be involved in cell wall biosynthesis.</text>
</comment>
<keyword evidence="6" id="KW-1133">Transmembrane helix</keyword>
<dbReference type="PANTHER" id="PTHR31889">
    <property type="entry name" value="FUCOSYLTRANSFERASE 2-RELATED"/>
    <property type="match status" value="1"/>
</dbReference>
<evidence type="ECO:0000256" key="5">
    <source>
        <dbReference type="ARBA" id="ARBA00023316"/>
    </source>
</evidence>
<dbReference type="Pfam" id="PF03254">
    <property type="entry name" value="XG_FTase"/>
    <property type="match status" value="1"/>
</dbReference>
<keyword evidence="4" id="KW-0325">Glycoprotein</keyword>
<reference evidence="8 9" key="1">
    <citation type="journal article" date="2019" name="Sci. Rep.">
        <title>A high-quality genome of Eragrostis curvula grass provides insights into Poaceae evolution and supports new strategies to enhance forage quality.</title>
        <authorList>
            <person name="Carballo J."/>
            <person name="Santos B.A.C.M."/>
            <person name="Zappacosta D."/>
            <person name="Garbus I."/>
            <person name="Selva J.P."/>
            <person name="Gallo C.A."/>
            <person name="Diaz A."/>
            <person name="Albertini E."/>
            <person name="Caccamo M."/>
            <person name="Echenique V."/>
        </authorList>
    </citation>
    <scope>NUCLEOTIDE SEQUENCE [LARGE SCALE GENOMIC DNA]</scope>
    <source>
        <strain evidence="9">cv. Victoria</strain>
        <tissue evidence="8">Leaf</tissue>
    </source>
</reference>
<dbReference type="OrthoDB" id="652909at2759"/>
<evidence type="ECO:0000256" key="3">
    <source>
        <dbReference type="ARBA" id="ARBA00022679"/>
    </source>
</evidence>
<organism evidence="8 9">
    <name type="scientific">Eragrostis curvula</name>
    <name type="common">weeping love grass</name>
    <dbReference type="NCBI Taxonomy" id="38414"/>
    <lineage>
        <taxon>Eukaryota</taxon>
        <taxon>Viridiplantae</taxon>
        <taxon>Streptophyta</taxon>
        <taxon>Embryophyta</taxon>
        <taxon>Tracheophyta</taxon>
        <taxon>Spermatophyta</taxon>
        <taxon>Magnoliopsida</taxon>
        <taxon>Liliopsida</taxon>
        <taxon>Poales</taxon>
        <taxon>Poaceae</taxon>
        <taxon>PACMAD clade</taxon>
        <taxon>Chloridoideae</taxon>
        <taxon>Eragrostideae</taxon>
        <taxon>Eragrostidinae</taxon>
        <taxon>Eragrostis</taxon>
    </lineage>
</organism>
<evidence type="ECO:0000256" key="1">
    <source>
        <dbReference type="ARBA" id="ARBA00010481"/>
    </source>
</evidence>
<dbReference type="Gene3D" id="3.40.50.11340">
    <property type="match status" value="1"/>
</dbReference>
<dbReference type="AlphaFoldDB" id="A0A5J9TLP2"/>
<evidence type="ECO:0000313" key="8">
    <source>
        <dbReference type="EMBL" id="TVU12097.1"/>
    </source>
</evidence>
<keyword evidence="6" id="KW-0333">Golgi apparatus</keyword>
<gene>
    <name evidence="8" type="ORF">EJB05_45724</name>
</gene>
<sequence>MAGGMAVKRLDDPATQPWQPRDGASEREKEGLGKVGLVLIVCLMTLPFLVFLFAGRERATTVWHSASAKLTAISGGFMNISASTTSATKHDELLGGLLSPGFDRNSCLSRYQSHQYHKYSPYAPSSYLLHKLREYEARHKKCAPGTPLYAKAVEQLRSGRGTEAMECNYLVWLPFEGLGNRMLSLISTFVYALLTDRVILVHSPADFVDLFCEPFPNTTWVLPPDFPVPNLSRLGMNPEQRYSNLLDKKKMVNDPAKATVRSVPPYVFLNLGHEHKFMDKQFYCSDDQLVLAKVNWLLVFNDLHIVPTLYSMAQFKDELQRLFPAKESAAHLIARYLLHPTNPVWGLVTRYYHSYLAQAKQRIGVQIRMFRFATIPVDDMYKQILACSRQEHILPEIEGDQAESIGNLGTRTTNGTASGGDGDAAAGSKAILITSLYDNYYERIRSTYYEHEAKGGVRVSVFQPSHEQVQATQRRGHNQKALAEIYLLSFSDVLLTSGMSTFGYLSSSLAGVRPTILTTAIGHKVPATPCVRAVSMEPCNLTPPRVTCRGYAEDKEDLARHVMRCEDDQRGIKWFD</sequence>
<accession>A0A5J9TLP2</accession>
<evidence type="ECO:0000256" key="4">
    <source>
        <dbReference type="ARBA" id="ARBA00023180"/>
    </source>
</evidence>
<comment type="caution">
    <text evidence="8">The sequence shown here is derived from an EMBL/GenBank/DDBJ whole genome shotgun (WGS) entry which is preliminary data.</text>
</comment>
<evidence type="ECO:0000313" key="9">
    <source>
        <dbReference type="Proteomes" id="UP000324897"/>
    </source>
</evidence>
<proteinExistence type="inferred from homology"/>
<dbReference type="PANTHER" id="PTHR31889:SF62">
    <property type="entry name" value="FUCOSYLTRANSFERASE"/>
    <property type="match status" value="1"/>
</dbReference>
<keyword evidence="2 6" id="KW-0328">Glycosyltransferase</keyword>
<keyword evidence="3 6" id="KW-0808">Transferase</keyword>
<dbReference type="GO" id="GO:0071555">
    <property type="term" value="P:cell wall organization"/>
    <property type="evidence" value="ECO:0007669"/>
    <property type="project" value="UniProtKB-UniRule"/>
</dbReference>
<evidence type="ECO:0000256" key="2">
    <source>
        <dbReference type="ARBA" id="ARBA00022676"/>
    </source>
</evidence>
<dbReference type="EMBL" id="RWGY01000039">
    <property type="protein sequence ID" value="TVU12097.1"/>
    <property type="molecule type" value="Genomic_DNA"/>
</dbReference>
<dbReference type="InterPro" id="IPR004938">
    <property type="entry name" value="XG_FTase"/>
</dbReference>
<dbReference type="FunFam" id="3.40.50.11340:FF:000003">
    <property type="entry name" value="Galactoside 2-alpha-L-fucosyltransferase"/>
    <property type="match status" value="1"/>
</dbReference>
<dbReference type="GO" id="GO:0032580">
    <property type="term" value="C:Golgi cisterna membrane"/>
    <property type="evidence" value="ECO:0007669"/>
    <property type="project" value="UniProtKB-SubCell"/>
</dbReference>
<keyword evidence="9" id="KW-1185">Reference proteome</keyword>
<dbReference type="EC" id="2.4.1.-" evidence="6"/>
<keyword evidence="5 6" id="KW-0961">Cell wall biogenesis/degradation</keyword>
<keyword evidence="6" id="KW-0812">Transmembrane</keyword>
<dbReference type="GO" id="GO:0042546">
    <property type="term" value="P:cell wall biogenesis"/>
    <property type="evidence" value="ECO:0007669"/>
    <property type="project" value="InterPro"/>
</dbReference>
<dbReference type="GO" id="GO:0009969">
    <property type="term" value="P:xyloglucan biosynthetic process"/>
    <property type="evidence" value="ECO:0007669"/>
    <property type="project" value="TreeGrafter"/>
</dbReference>
<feature type="non-terminal residue" evidence="8">
    <location>
        <position position="1"/>
    </location>
</feature>
<dbReference type="GO" id="GO:0008107">
    <property type="term" value="F:galactoside 2-alpha-L-fucosyltransferase activity"/>
    <property type="evidence" value="ECO:0007669"/>
    <property type="project" value="InterPro"/>
</dbReference>
<evidence type="ECO:0000256" key="6">
    <source>
        <dbReference type="RuleBase" id="RU367004"/>
    </source>
</evidence>
<protein>
    <recommendedName>
        <fullName evidence="6">Fucosyltransferase</fullName>
        <ecNumber evidence="6">2.4.1.-</ecNumber>
    </recommendedName>
</protein>
<dbReference type="Proteomes" id="UP000324897">
    <property type="component" value="Chromosome 3"/>
</dbReference>
<comment type="subcellular location">
    <subcellularLocation>
        <location evidence="6">Golgi apparatus</location>
        <location evidence="6">Golgi stack membrane</location>
        <topology evidence="6">Single-pass type II membrane protein</topology>
    </subcellularLocation>
</comment>